<proteinExistence type="predicted"/>
<feature type="transmembrane region" description="Helical" evidence="1">
    <location>
        <begin position="102"/>
        <end position="125"/>
    </location>
</feature>
<accession>A0A1I2I576</accession>
<feature type="transmembrane region" description="Helical" evidence="1">
    <location>
        <begin position="145"/>
        <end position="165"/>
    </location>
</feature>
<feature type="transmembrane region" description="Helical" evidence="1">
    <location>
        <begin position="375"/>
        <end position="396"/>
    </location>
</feature>
<dbReference type="Proteomes" id="UP000199513">
    <property type="component" value="Unassembled WGS sequence"/>
</dbReference>
<feature type="transmembrane region" description="Helical" evidence="1">
    <location>
        <begin position="185"/>
        <end position="206"/>
    </location>
</feature>
<dbReference type="EMBL" id="FONY01000029">
    <property type="protein sequence ID" value="SFF37619.1"/>
    <property type="molecule type" value="Genomic_DNA"/>
</dbReference>
<dbReference type="AlphaFoldDB" id="A0A1I2I576"/>
<keyword evidence="1" id="KW-0812">Transmembrane</keyword>
<dbReference type="RefSeq" id="WP_091548263.1">
    <property type="nucleotide sequence ID" value="NZ_FONY01000029.1"/>
</dbReference>
<keyword evidence="1" id="KW-0472">Membrane</keyword>
<evidence type="ECO:0000256" key="1">
    <source>
        <dbReference type="SAM" id="Phobius"/>
    </source>
</evidence>
<feature type="transmembrane region" description="Helical" evidence="1">
    <location>
        <begin position="311"/>
        <end position="331"/>
    </location>
</feature>
<feature type="transmembrane region" description="Helical" evidence="1">
    <location>
        <begin position="21"/>
        <end position="44"/>
    </location>
</feature>
<feature type="transmembrane region" description="Helical" evidence="1">
    <location>
        <begin position="64"/>
        <end position="82"/>
    </location>
</feature>
<feature type="transmembrane region" description="Helical" evidence="1">
    <location>
        <begin position="284"/>
        <end position="302"/>
    </location>
</feature>
<keyword evidence="1" id="KW-1133">Transmembrane helix</keyword>
<sequence length="405" mass="45970">MENTILLEKPLQKEQTKSISLLLGIPFYIYAVVFSSVCIIVGLIWDISWHMSIGRDGLLSPPHLAIYLGAVVSGVFSGFQVLKISFAGSLAEKSQSVHFWKIFYSSLGGLFCIWGAIAMLTSAPFDDWWHNTYGLDVVILSPPHSILALGMIMVQFGAMIGVLALQNREEKFIGWAKAAIEKRNFRLRMLFVIASGLVLVTIYTIFSEFFGRNDMHKISFYQIASLIFPVFLIAVARSSKLKWAATTTAIVYMFVMASMVWILPLFPAQPLLGPVLNHITHYQAFDFPMLLVCPAVAIDWLMDRYKNKNQWLLSLIIGVAFVFTLLIHYPFGDFLMSEYARNWFFGTESWYFGSDPDWEGRYKFMPWQETGLVDFMIGLGIALPIAVLSTRLGLVWGKWMSQVQR</sequence>
<feature type="transmembrane region" description="Helical" evidence="1">
    <location>
        <begin position="243"/>
        <end position="264"/>
    </location>
</feature>
<protein>
    <submittedName>
        <fullName evidence="2">Uncharacterized protein</fullName>
    </submittedName>
</protein>
<name>A0A1I2I576_9BACT</name>
<gene>
    <name evidence="2" type="ORF">SAMN04488541_102914</name>
</gene>
<evidence type="ECO:0000313" key="2">
    <source>
        <dbReference type="EMBL" id="SFF37619.1"/>
    </source>
</evidence>
<keyword evidence="3" id="KW-1185">Reference proteome</keyword>
<feature type="transmembrane region" description="Helical" evidence="1">
    <location>
        <begin position="218"/>
        <end position="236"/>
    </location>
</feature>
<dbReference type="STRING" id="1003.SAMN04488541_102914"/>
<organism evidence="2 3">
    <name type="scientific">Thermoflexibacter ruber</name>
    <dbReference type="NCBI Taxonomy" id="1003"/>
    <lineage>
        <taxon>Bacteria</taxon>
        <taxon>Pseudomonadati</taxon>
        <taxon>Bacteroidota</taxon>
        <taxon>Cytophagia</taxon>
        <taxon>Cytophagales</taxon>
        <taxon>Thermoflexibacteraceae</taxon>
        <taxon>Thermoflexibacter</taxon>
    </lineage>
</organism>
<reference evidence="3" key="1">
    <citation type="submission" date="2016-10" db="EMBL/GenBank/DDBJ databases">
        <authorList>
            <person name="Varghese N."/>
            <person name="Submissions S."/>
        </authorList>
    </citation>
    <scope>NUCLEOTIDE SEQUENCE [LARGE SCALE GENOMIC DNA]</scope>
    <source>
        <strain>GEY</strain>
        <strain evidence="3">DSM 9560</strain>
    </source>
</reference>
<evidence type="ECO:0000313" key="3">
    <source>
        <dbReference type="Proteomes" id="UP000199513"/>
    </source>
</evidence>
<dbReference type="OrthoDB" id="919086at2"/>